<dbReference type="SUPFAM" id="SSF48179">
    <property type="entry name" value="6-phosphogluconate dehydrogenase C-terminal domain-like"/>
    <property type="match status" value="1"/>
</dbReference>
<protein>
    <submittedName>
        <fullName evidence="5">UDP-glucose/GDP-mannose dehydrogenase dimerization</fullName>
    </submittedName>
</protein>
<dbReference type="PANTHER" id="PTHR43750:SF3">
    <property type="entry name" value="UDP-GLUCOSE 6-DEHYDROGENASE TUAD"/>
    <property type="match status" value="1"/>
</dbReference>
<evidence type="ECO:0000259" key="3">
    <source>
        <dbReference type="Pfam" id="PF00984"/>
    </source>
</evidence>
<dbReference type="Gene3D" id="3.40.50.720">
    <property type="entry name" value="NAD(P)-binding Rossmann-like Domain"/>
    <property type="match status" value="2"/>
</dbReference>
<reference evidence="5 6" key="1">
    <citation type="journal article" date="2015" name="Nature">
        <title>rRNA introns, odd ribosomes, and small enigmatic genomes across a large radiation of phyla.</title>
        <authorList>
            <person name="Brown C.T."/>
            <person name="Hug L.A."/>
            <person name="Thomas B.C."/>
            <person name="Sharon I."/>
            <person name="Castelle C.J."/>
            <person name="Singh A."/>
            <person name="Wilkins M.J."/>
            <person name="Williams K.H."/>
            <person name="Banfield J.F."/>
        </authorList>
    </citation>
    <scope>NUCLEOTIDE SEQUENCE [LARGE SCALE GENOMIC DNA]</scope>
</reference>
<evidence type="ECO:0000259" key="4">
    <source>
        <dbReference type="Pfam" id="PF03721"/>
    </source>
</evidence>
<dbReference type="InterPro" id="IPR017476">
    <property type="entry name" value="UDP-Glc/GDP-Man"/>
</dbReference>
<dbReference type="GO" id="GO:0016628">
    <property type="term" value="F:oxidoreductase activity, acting on the CH-CH group of donors, NAD or NADP as acceptor"/>
    <property type="evidence" value="ECO:0007669"/>
    <property type="project" value="InterPro"/>
</dbReference>
<dbReference type="GO" id="GO:0000271">
    <property type="term" value="P:polysaccharide biosynthetic process"/>
    <property type="evidence" value="ECO:0007669"/>
    <property type="project" value="InterPro"/>
</dbReference>
<dbReference type="Gene3D" id="1.20.5.100">
    <property type="entry name" value="Cytochrome c1, transmembrane anchor, C-terminal"/>
    <property type="match status" value="1"/>
</dbReference>
<dbReference type="InterPro" id="IPR014026">
    <property type="entry name" value="UDP-Glc/GDP-Man_DH_dimer"/>
</dbReference>
<feature type="domain" description="UDP-glucose/GDP-mannose dehydrogenase N-terminal" evidence="4">
    <location>
        <begin position="39"/>
        <end position="141"/>
    </location>
</feature>
<dbReference type="PIRSF" id="PIRSF500136">
    <property type="entry name" value="UDP_ManNAc_DH"/>
    <property type="match status" value="1"/>
</dbReference>
<name>A0A0G1D5S8_9BACT</name>
<accession>A0A0G1D5S8</accession>
<dbReference type="InterPro" id="IPR028359">
    <property type="entry name" value="UDP_ManNAc/GlcNAc_DH"/>
</dbReference>
<dbReference type="GO" id="GO:0051287">
    <property type="term" value="F:NAD binding"/>
    <property type="evidence" value="ECO:0007669"/>
    <property type="project" value="InterPro"/>
</dbReference>
<dbReference type="Proteomes" id="UP000034837">
    <property type="component" value="Unassembled WGS sequence"/>
</dbReference>
<evidence type="ECO:0000256" key="2">
    <source>
        <dbReference type="PIRNR" id="PIRNR000124"/>
    </source>
</evidence>
<dbReference type="InterPro" id="IPR001732">
    <property type="entry name" value="UDP-Glc/GDP-Man_DH_N"/>
</dbReference>
<dbReference type="PANTHER" id="PTHR43750">
    <property type="entry name" value="UDP-GLUCOSE 6-DEHYDROGENASE TUAD"/>
    <property type="match status" value="1"/>
</dbReference>
<proteinExistence type="inferred from homology"/>
<dbReference type="SUPFAM" id="SSF51735">
    <property type="entry name" value="NAD(P)-binding Rossmann-fold domains"/>
    <property type="match status" value="1"/>
</dbReference>
<evidence type="ECO:0000256" key="1">
    <source>
        <dbReference type="ARBA" id="ARBA00006601"/>
    </source>
</evidence>
<sequence>MNQEKIGIVGVGMVGGSLSRYFQEIKKIDPILFDPPKGFNDVEKLNQADIVFICVPTPYNEVSCSFDNKHLDEAFEVLQGQKIVVIKSTVLPGTTAEYQKKFPQHKILFNPEFLTEVTADYDTKNPHRQILGVTDQSNNVAEKVLALLAKAPFEKIIKAEEAELVKYYNNCFYALKVAFVNQIYDLCQKLNVNYDVVKDCAKAEPMMGTNHFEVFHKGFRGYGGKCLPKDVRSLIKLGDEIGVNLSLLKTAEAYNNIFGKNK</sequence>
<gene>
    <name evidence="5" type="ORF">UV20_C0001G0053</name>
</gene>
<dbReference type="PIRSF" id="PIRSF000124">
    <property type="entry name" value="UDPglc_GDPman_dh"/>
    <property type="match status" value="1"/>
</dbReference>
<dbReference type="Pfam" id="PF03721">
    <property type="entry name" value="UDPG_MGDP_dh_N"/>
    <property type="match status" value="1"/>
</dbReference>
<comment type="similarity">
    <text evidence="1 2">Belongs to the UDP-glucose/GDP-mannose dehydrogenase family.</text>
</comment>
<dbReference type="AlphaFoldDB" id="A0A0G1D5S8"/>
<dbReference type="Pfam" id="PF00984">
    <property type="entry name" value="UDPG_MGDP_dh"/>
    <property type="match status" value="1"/>
</dbReference>
<dbReference type="InterPro" id="IPR036291">
    <property type="entry name" value="NAD(P)-bd_dom_sf"/>
</dbReference>
<dbReference type="GO" id="GO:0016616">
    <property type="term" value="F:oxidoreductase activity, acting on the CH-OH group of donors, NAD or NADP as acceptor"/>
    <property type="evidence" value="ECO:0007669"/>
    <property type="project" value="InterPro"/>
</dbReference>
<organism evidence="5 6">
    <name type="scientific">Candidatus Magasanikbacteria bacterium GW2011_GWA2_42_32</name>
    <dbReference type="NCBI Taxonomy" id="1619039"/>
    <lineage>
        <taxon>Bacteria</taxon>
        <taxon>Candidatus Magasanikiibacteriota</taxon>
    </lineage>
</organism>
<dbReference type="InterPro" id="IPR008927">
    <property type="entry name" value="6-PGluconate_DH-like_C_sf"/>
</dbReference>
<evidence type="ECO:0000313" key="6">
    <source>
        <dbReference type="Proteomes" id="UP000034837"/>
    </source>
</evidence>
<evidence type="ECO:0000313" key="5">
    <source>
        <dbReference type="EMBL" id="KKS57413.1"/>
    </source>
</evidence>
<feature type="domain" description="UDP-glucose/GDP-mannose dehydrogenase dimerisation" evidence="3">
    <location>
        <begin position="160"/>
        <end position="256"/>
    </location>
</feature>
<comment type="caution">
    <text evidence="5">The sequence shown here is derived from an EMBL/GenBank/DDBJ whole genome shotgun (WGS) entry which is preliminary data.</text>
</comment>
<dbReference type="EMBL" id="LCDO01000001">
    <property type="protein sequence ID" value="KKS57413.1"/>
    <property type="molecule type" value="Genomic_DNA"/>
</dbReference>